<dbReference type="InterPro" id="IPR041667">
    <property type="entry name" value="Cupin_8"/>
</dbReference>
<dbReference type="Proteomes" id="UP000319576">
    <property type="component" value="Chromosome"/>
</dbReference>
<dbReference type="OrthoDB" id="3776825at2"/>
<dbReference type="InterPro" id="IPR003347">
    <property type="entry name" value="JmjC_dom"/>
</dbReference>
<dbReference type="SMART" id="SM00558">
    <property type="entry name" value="JmjC"/>
    <property type="match status" value="1"/>
</dbReference>
<dbReference type="EMBL" id="CP036273">
    <property type="protein sequence ID" value="QDU24173.1"/>
    <property type="molecule type" value="Genomic_DNA"/>
</dbReference>
<reference evidence="2 3" key="1">
    <citation type="submission" date="2019-02" db="EMBL/GenBank/DDBJ databases">
        <title>Deep-cultivation of Planctomycetes and their phenomic and genomic characterization uncovers novel biology.</title>
        <authorList>
            <person name="Wiegand S."/>
            <person name="Jogler M."/>
            <person name="Boedeker C."/>
            <person name="Pinto D."/>
            <person name="Vollmers J."/>
            <person name="Rivas-Marin E."/>
            <person name="Kohn T."/>
            <person name="Peeters S.H."/>
            <person name="Heuer A."/>
            <person name="Rast P."/>
            <person name="Oberbeckmann S."/>
            <person name="Bunk B."/>
            <person name="Jeske O."/>
            <person name="Meyerdierks A."/>
            <person name="Storesund J.E."/>
            <person name="Kallscheuer N."/>
            <person name="Luecker S."/>
            <person name="Lage O.M."/>
            <person name="Pohl T."/>
            <person name="Merkel B.J."/>
            <person name="Hornburger P."/>
            <person name="Mueller R.-W."/>
            <person name="Bruemmer F."/>
            <person name="Labrenz M."/>
            <person name="Spormann A.M."/>
            <person name="Op den Camp H."/>
            <person name="Overmann J."/>
            <person name="Amann R."/>
            <person name="Jetten M.S.M."/>
            <person name="Mascher T."/>
            <person name="Medema M.H."/>
            <person name="Devos D.P."/>
            <person name="Kaster A.-K."/>
            <person name="Ovreas L."/>
            <person name="Rohde M."/>
            <person name="Galperin M.Y."/>
            <person name="Jogler C."/>
        </authorList>
    </citation>
    <scope>NUCLEOTIDE SEQUENCE [LARGE SCALE GENOMIC DNA]</scope>
    <source>
        <strain evidence="2 3">ETA_A1</strain>
    </source>
</reference>
<dbReference type="Pfam" id="PF13621">
    <property type="entry name" value="Cupin_8"/>
    <property type="match status" value="1"/>
</dbReference>
<dbReference type="SUPFAM" id="SSF51197">
    <property type="entry name" value="Clavaminate synthase-like"/>
    <property type="match status" value="1"/>
</dbReference>
<sequence>MSQTIVESAPETGLPTRSAAGRVITVASGETVSMSSTRSYQFRHTLGHAPIMSLTAVRDITKRLLDERRFDQIMFDAGIEGWGPKRADAGSGPAILDALDQYGSRRGWLRLTRVDDVAPELGGVVEKFYQDLSELSQCDIPREVVKTFVTLFVSSPGVVTPYHIDHTWNYLLQIQGHKTVHLFDPADPRVLAQAEKEDFYAVGTMPARHDGVSGIAYDLEPGDGVHHPINAPHWVQNGSEVSVSLSLGLCLRQATRDAHVHQVNYVLRRFGFAPPLPREHAWRDGTKAAFIRLISRRTPKTFDNVLRSGAYRLVRVLKKLGMERNTTVKKVEVT</sequence>
<name>A0A517Y2Y6_9BACT</name>
<keyword evidence="3" id="KW-1185">Reference proteome</keyword>
<gene>
    <name evidence="2" type="ORF">ETAA1_61870</name>
</gene>
<feature type="domain" description="JmjC" evidence="1">
    <location>
        <begin position="107"/>
        <end position="266"/>
    </location>
</feature>
<dbReference type="KEGG" id="uli:ETAA1_61870"/>
<evidence type="ECO:0000259" key="1">
    <source>
        <dbReference type="PROSITE" id="PS51184"/>
    </source>
</evidence>
<evidence type="ECO:0000313" key="2">
    <source>
        <dbReference type="EMBL" id="QDU24173.1"/>
    </source>
</evidence>
<protein>
    <recommendedName>
        <fullName evidence="1">JmjC domain-containing protein</fullName>
    </recommendedName>
</protein>
<dbReference type="Gene3D" id="2.60.120.650">
    <property type="entry name" value="Cupin"/>
    <property type="match status" value="1"/>
</dbReference>
<dbReference type="AlphaFoldDB" id="A0A517Y2Y6"/>
<dbReference type="RefSeq" id="WP_145244357.1">
    <property type="nucleotide sequence ID" value="NZ_CP036273.1"/>
</dbReference>
<accession>A0A517Y2Y6</accession>
<organism evidence="2 3">
    <name type="scientific">Urbifossiella limnaea</name>
    <dbReference type="NCBI Taxonomy" id="2528023"/>
    <lineage>
        <taxon>Bacteria</taxon>
        <taxon>Pseudomonadati</taxon>
        <taxon>Planctomycetota</taxon>
        <taxon>Planctomycetia</taxon>
        <taxon>Gemmatales</taxon>
        <taxon>Gemmataceae</taxon>
        <taxon>Urbifossiella</taxon>
    </lineage>
</organism>
<proteinExistence type="predicted"/>
<evidence type="ECO:0000313" key="3">
    <source>
        <dbReference type="Proteomes" id="UP000319576"/>
    </source>
</evidence>
<dbReference type="PROSITE" id="PS51184">
    <property type="entry name" value="JMJC"/>
    <property type="match status" value="1"/>
</dbReference>